<evidence type="ECO:0000313" key="2">
    <source>
        <dbReference type="Proteomes" id="UP001597045"/>
    </source>
</evidence>
<reference evidence="2" key="1">
    <citation type="journal article" date="2019" name="Int. J. Syst. Evol. Microbiol.">
        <title>The Global Catalogue of Microorganisms (GCM) 10K type strain sequencing project: providing services to taxonomists for standard genome sequencing and annotation.</title>
        <authorList>
            <consortium name="The Broad Institute Genomics Platform"/>
            <consortium name="The Broad Institute Genome Sequencing Center for Infectious Disease"/>
            <person name="Wu L."/>
            <person name="Ma J."/>
        </authorList>
    </citation>
    <scope>NUCLEOTIDE SEQUENCE [LARGE SCALE GENOMIC DNA]</scope>
    <source>
        <strain evidence="2">JCM 31486</strain>
    </source>
</reference>
<sequence>PEVEARHFVTRDDPADLAALVELVDGGEVAVDITGTFPLTSIMAVHELGAAGGIRGKVVIVT</sequence>
<dbReference type="Proteomes" id="UP001597045">
    <property type="component" value="Unassembled WGS sequence"/>
</dbReference>
<accession>A0ABW3MJK2</accession>
<feature type="non-terminal residue" evidence="1">
    <location>
        <position position="1"/>
    </location>
</feature>
<dbReference type="EMBL" id="JBHTIS010003081">
    <property type="protein sequence ID" value="MFD1050776.1"/>
    <property type="molecule type" value="Genomic_DNA"/>
</dbReference>
<comment type="caution">
    <text evidence="1">The sequence shown here is derived from an EMBL/GenBank/DDBJ whole genome shotgun (WGS) entry which is preliminary data.</text>
</comment>
<dbReference type="Pfam" id="PF13602">
    <property type="entry name" value="ADH_zinc_N_2"/>
    <property type="match status" value="1"/>
</dbReference>
<proteinExistence type="predicted"/>
<gene>
    <name evidence="1" type="ORF">ACFQ1S_37225</name>
</gene>
<organism evidence="1 2">
    <name type="scientific">Kibdelosporangium lantanae</name>
    <dbReference type="NCBI Taxonomy" id="1497396"/>
    <lineage>
        <taxon>Bacteria</taxon>
        <taxon>Bacillati</taxon>
        <taxon>Actinomycetota</taxon>
        <taxon>Actinomycetes</taxon>
        <taxon>Pseudonocardiales</taxon>
        <taxon>Pseudonocardiaceae</taxon>
        <taxon>Kibdelosporangium</taxon>
    </lineage>
</organism>
<evidence type="ECO:0000313" key="1">
    <source>
        <dbReference type="EMBL" id="MFD1050776.1"/>
    </source>
</evidence>
<protein>
    <submittedName>
        <fullName evidence="1">Zinc-binding dehydrogenase</fullName>
    </submittedName>
</protein>
<dbReference type="Gene3D" id="3.90.180.10">
    <property type="entry name" value="Medium-chain alcohol dehydrogenases, catalytic domain"/>
    <property type="match status" value="1"/>
</dbReference>
<name>A0ABW3MJK2_9PSEU</name>
<keyword evidence="2" id="KW-1185">Reference proteome</keyword>